<evidence type="ECO:0000256" key="1">
    <source>
        <dbReference type="SAM" id="MobiDB-lite"/>
    </source>
</evidence>
<keyword evidence="3" id="KW-1185">Reference proteome</keyword>
<reference evidence="3" key="2">
    <citation type="submission" date="2015-01" db="EMBL/GenBank/DDBJ databases">
        <title>Evolutionary Origins and Diversification of the Mycorrhizal Mutualists.</title>
        <authorList>
            <consortium name="DOE Joint Genome Institute"/>
            <consortium name="Mycorrhizal Genomics Consortium"/>
            <person name="Kohler A."/>
            <person name="Kuo A."/>
            <person name="Nagy L.G."/>
            <person name="Floudas D."/>
            <person name="Copeland A."/>
            <person name="Barry K.W."/>
            <person name="Cichocki N."/>
            <person name="Veneault-Fourrey C."/>
            <person name="LaButti K."/>
            <person name="Lindquist E.A."/>
            <person name="Lipzen A."/>
            <person name="Lundell T."/>
            <person name="Morin E."/>
            <person name="Murat C."/>
            <person name="Riley R."/>
            <person name="Ohm R."/>
            <person name="Sun H."/>
            <person name="Tunlid A."/>
            <person name="Henrissat B."/>
            <person name="Grigoriev I.V."/>
            <person name="Hibbett D.S."/>
            <person name="Martin F."/>
        </authorList>
    </citation>
    <scope>NUCLEOTIDE SEQUENCE [LARGE SCALE GENOMIC DNA]</scope>
    <source>
        <strain evidence="3">Ve08.2h10</strain>
    </source>
</reference>
<proteinExistence type="predicted"/>
<feature type="non-terminal residue" evidence="2">
    <location>
        <position position="1"/>
    </location>
</feature>
<feature type="compositionally biased region" description="Low complexity" evidence="1">
    <location>
        <begin position="59"/>
        <end position="90"/>
    </location>
</feature>
<reference evidence="2 3" key="1">
    <citation type="submission" date="2014-04" db="EMBL/GenBank/DDBJ databases">
        <authorList>
            <consortium name="DOE Joint Genome Institute"/>
            <person name="Kuo A."/>
            <person name="Kohler A."/>
            <person name="Jargeat P."/>
            <person name="Nagy L.G."/>
            <person name="Floudas D."/>
            <person name="Copeland A."/>
            <person name="Barry K.W."/>
            <person name="Cichocki N."/>
            <person name="Veneault-Fourrey C."/>
            <person name="LaButti K."/>
            <person name="Lindquist E.A."/>
            <person name="Lipzen A."/>
            <person name="Lundell T."/>
            <person name="Morin E."/>
            <person name="Murat C."/>
            <person name="Sun H."/>
            <person name="Tunlid A."/>
            <person name="Henrissat B."/>
            <person name="Grigoriev I.V."/>
            <person name="Hibbett D.S."/>
            <person name="Martin F."/>
            <person name="Nordberg H.P."/>
            <person name="Cantor M.N."/>
            <person name="Hua S.X."/>
        </authorList>
    </citation>
    <scope>NUCLEOTIDE SEQUENCE [LARGE SCALE GENOMIC DNA]</scope>
    <source>
        <strain evidence="2 3">Ve08.2h10</strain>
    </source>
</reference>
<evidence type="ECO:0000313" key="3">
    <source>
        <dbReference type="Proteomes" id="UP000054538"/>
    </source>
</evidence>
<feature type="region of interest" description="Disordered" evidence="1">
    <location>
        <begin position="56"/>
        <end position="92"/>
    </location>
</feature>
<sequence length="212" mass="23335">DCDKVKAGFTSIQMDDELNIFKERMRSLIVPPHLANGEVSTRPLKNVVMYFKDTSAEDSSPTHTSTSNNNKAVSSGSGSSSKQKSLAVSGELEGTEKQEKFIEALQKWWRCETHSGTNSPVYCYSPSGSNICYPLNHSNIAFWALEILDEKETIDWKPIGLLTHNANPRMQSAGLGHSFTSQLAQPVPSPYRYPPPSVIVLPLWGGKGSYQG</sequence>
<dbReference type="EMBL" id="KN827485">
    <property type="protein sequence ID" value="KIK76448.1"/>
    <property type="molecule type" value="Genomic_DNA"/>
</dbReference>
<dbReference type="OrthoDB" id="2692271at2759"/>
<name>A0A0D0CMG4_9AGAM</name>
<organism evidence="2 3">
    <name type="scientific">Paxillus rubicundulus Ve08.2h10</name>
    <dbReference type="NCBI Taxonomy" id="930991"/>
    <lineage>
        <taxon>Eukaryota</taxon>
        <taxon>Fungi</taxon>
        <taxon>Dikarya</taxon>
        <taxon>Basidiomycota</taxon>
        <taxon>Agaricomycotina</taxon>
        <taxon>Agaricomycetes</taxon>
        <taxon>Agaricomycetidae</taxon>
        <taxon>Boletales</taxon>
        <taxon>Paxilineae</taxon>
        <taxon>Paxillaceae</taxon>
        <taxon>Paxillus</taxon>
    </lineage>
</organism>
<dbReference type="HOGENOM" id="CLU_1302310_0_0_1"/>
<gene>
    <name evidence="2" type="ORF">PAXRUDRAFT_169968</name>
</gene>
<protein>
    <submittedName>
        <fullName evidence="2">Uncharacterized protein</fullName>
    </submittedName>
</protein>
<dbReference type="Proteomes" id="UP000054538">
    <property type="component" value="Unassembled WGS sequence"/>
</dbReference>
<accession>A0A0D0CMG4</accession>
<dbReference type="AlphaFoldDB" id="A0A0D0CMG4"/>
<dbReference type="InParanoid" id="A0A0D0CMG4"/>
<evidence type="ECO:0000313" key="2">
    <source>
        <dbReference type="EMBL" id="KIK76448.1"/>
    </source>
</evidence>